<keyword evidence="8" id="KW-0949">S-adenosyl-L-methionine</keyword>
<evidence type="ECO:0000256" key="1">
    <source>
        <dbReference type="ARBA" id="ARBA00004514"/>
    </source>
</evidence>
<dbReference type="PANTHER" id="PTHR11579:SF0">
    <property type="entry name" value="PROTEIN-L-ISOASPARTATE(D-ASPARTATE) O-METHYLTRANSFERASE"/>
    <property type="match status" value="1"/>
</dbReference>
<evidence type="ECO:0000313" key="13">
    <source>
        <dbReference type="EMBL" id="KJX95205.1"/>
    </source>
</evidence>
<comment type="function">
    <text evidence="12">Initiates the repair of damaged proteins by catalyzing methyl esterification of L-isoaspartyl and D-aspartyl residues produced by spontaneous isomerization and racemization of L-aspartyl and L-asparaginyl residues in aging peptides and proteins.</text>
</comment>
<keyword evidence="14" id="KW-1185">Reference proteome</keyword>
<accession>A0A0F4GG68</accession>
<sequence length="223" mass="23752">MAWRCSGVTNEALINNMVEAGLINSPRVSEAMKSVDRAHYAPEAPYQDSPQSIGHRATISAPHMHAAAAESLLPYLRPGASVLDVGSGSGYLTHVLAELVQPGGKVVGVEHITALRDMGESNLSKSEEGKAMLEGKTVEFVRADGRLGWRSGAPWDAIHVGAAANGLPDHLVEQLKAPGRLFIPVEENGSQHIYVIDKSADGTVTKKRDMGVRYVPLTDAPAD</sequence>
<dbReference type="Proteomes" id="UP000033647">
    <property type="component" value="Unassembled WGS sequence"/>
</dbReference>
<evidence type="ECO:0000256" key="4">
    <source>
        <dbReference type="ARBA" id="ARBA00011890"/>
    </source>
</evidence>
<dbReference type="GO" id="GO:0032259">
    <property type="term" value="P:methylation"/>
    <property type="evidence" value="ECO:0007669"/>
    <property type="project" value="UniProtKB-KW"/>
</dbReference>
<reference evidence="13 14" key="1">
    <citation type="submission" date="2015-03" db="EMBL/GenBank/DDBJ databases">
        <title>RNA-seq based gene annotation and comparative genomics of four Zymoseptoria species reveal species-specific pathogenicity related genes and transposable element activity.</title>
        <authorList>
            <person name="Grandaubert J."/>
            <person name="Bhattacharyya A."/>
            <person name="Stukenbrock E.H."/>
        </authorList>
    </citation>
    <scope>NUCLEOTIDE SEQUENCE [LARGE SCALE GENOMIC DNA]</scope>
    <source>
        <strain evidence="13 14">Zb18110</strain>
    </source>
</reference>
<evidence type="ECO:0000256" key="8">
    <source>
        <dbReference type="ARBA" id="ARBA00022691"/>
    </source>
</evidence>
<comment type="catalytic activity">
    <reaction evidence="11">
        <text>[protein]-L-isoaspartate + S-adenosyl-L-methionine = [protein]-L-isoaspartate alpha-methyl ester + S-adenosyl-L-homocysteine</text>
        <dbReference type="Rhea" id="RHEA:12705"/>
        <dbReference type="Rhea" id="RHEA-COMP:12143"/>
        <dbReference type="Rhea" id="RHEA-COMP:12144"/>
        <dbReference type="ChEBI" id="CHEBI:57856"/>
        <dbReference type="ChEBI" id="CHEBI:59789"/>
        <dbReference type="ChEBI" id="CHEBI:90596"/>
        <dbReference type="ChEBI" id="CHEBI:90598"/>
        <dbReference type="EC" id="2.1.1.77"/>
    </reaction>
    <physiologicalReaction direction="left-to-right" evidence="11">
        <dbReference type="Rhea" id="RHEA:12706"/>
    </physiologicalReaction>
</comment>
<dbReference type="GO" id="GO:0004719">
    <property type="term" value="F:protein-L-isoaspartate (D-aspartate) O-methyltransferase activity"/>
    <property type="evidence" value="ECO:0007669"/>
    <property type="project" value="UniProtKB-EC"/>
</dbReference>
<dbReference type="InterPro" id="IPR000682">
    <property type="entry name" value="PCMT"/>
</dbReference>
<keyword evidence="7 13" id="KW-0808">Transferase</keyword>
<evidence type="ECO:0000256" key="3">
    <source>
        <dbReference type="ARBA" id="ARBA00011245"/>
    </source>
</evidence>
<comment type="similarity">
    <text evidence="2">Belongs to the methyltransferase superfamily. L-isoaspartyl/D-aspartyl protein methyltransferase family.</text>
</comment>
<dbReference type="CDD" id="cd02440">
    <property type="entry name" value="AdoMet_MTases"/>
    <property type="match status" value="1"/>
</dbReference>
<dbReference type="GO" id="GO:0006950">
    <property type="term" value="P:response to stress"/>
    <property type="evidence" value="ECO:0007669"/>
    <property type="project" value="UniProtKB-ARBA"/>
</dbReference>
<organism evidence="13 14">
    <name type="scientific">Zymoseptoria brevis</name>
    <dbReference type="NCBI Taxonomy" id="1047168"/>
    <lineage>
        <taxon>Eukaryota</taxon>
        <taxon>Fungi</taxon>
        <taxon>Dikarya</taxon>
        <taxon>Ascomycota</taxon>
        <taxon>Pezizomycotina</taxon>
        <taxon>Dothideomycetes</taxon>
        <taxon>Dothideomycetidae</taxon>
        <taxon>Mycosphaerellales</taxon>
        <taxon>Mycosphaerellaceae</taxon>
        <taxon>Zymoseptoria</taxon>
    </lineage>
</organism>
<proteinExistence type="inferred from homology"/>
<evidence type="ECO:0000256" key="12">
    <source>
        <dbReference type="ARBA" id="ARBA00054057"/>
    </source>
</evidence>
<dbReference type="NCBIfam" id="TIGR00080">
    <property type="entry name" value="pimt"/>
    <property type="match status" value="1"/>
</dbReference>
<dbReference type="Pfam" id="PF01135">
    <property type="entry name" value="PCMT"/>
    <property type="match status" value="1"/>
</dbReference>
<gene>
    <name evidence="13" type="ORF">TI39_contig4128g00027</name>
</gene>
<evidence type="ECO:0000256" key="10">
    <source>
        <dbReference type="ARBA" id="ARBA00031350"/>
    </source>
</evidence>
<dbReference type="GO" id="GO:0005829">
    <property type="term" value="C:cytosol"/>
    <property type="evidence" value="ECO:0007669"/>
    <property type="project" value="UniProtKB-SubCell"/>
</dbReference>
<dbReference type="STRING" id="1047168.A0A0F4GG68"/>
<dbReference type="EC" id="2.1.1.77" evidence="4"/>
<evidence type="ECO:0000256" key="9">
    <source>
        <dbReference type="ARBA" id="ARBA00031323"/>
    </source>
</evidence>
<evidence type="ECO:0000256" key="6">
    <source>
        <dbReference type="ARBA" id="ARBA00022603"/>
    </source>
</evidence>
<comment type="subcellular location">
    <subcellularLocation>
        <location evidence="1">Cytoplasm</location>
        <location evidence="1">Cytosol</location>
    </subcellularLocation>
</comment>
<evidence type="ECO:0000256" key="5">
    <source>
        <dbReference type="ARBA" id="ARBA00022490"/>
    </source>
</evidence>
<dbReference type="FunFam" id="3.40.50.150:FF:000235">
    <property type="entry name" value="Protein-L-isoaspartate O-methyltransferase"/>
    <property type="match status" value="1"/>
</dbReference>
<comment type="caution">
    <text evidence="13">The sequence shown here is derived from an EMBL/GenBank/DDBJ whole genome shotgun (WGS) entry which is preliminary data.</text>
</comment>
<dbReference type="AlphaFoldDB" id="A0A0F4GG68"/>
<keyword evidence="5" id="KW-0963">Cytoplasm</keyword>
<dbReference type="SUPFAM" id="SSF53335">
    <property type="entry name" value="S-adenosyl-L-methionine-dependent methyltransferases"/>
    <property type="match status" value="1"/>
</dbReference>
<dbReference type="EMBL" id="LAFY01004088">
    <property type="protein sequence ID" value="KJX95205.1"/>
    <property type="molecule type" value="Genomic_DNA"/>
</dbReference>
<evidence type="ECO:0000256" key="7">
    <source>
        <dbReference type="ARBA" id="ARBA00022679"/>
    </source>
</evidence>
<dbReference type="OrthoDB" id="73890at2759"/>
<comment type="subunit">
    <text evidence="3">Monomer.</text>
</comment>
<dbReference type="InterPro" id="IPR029063">
    <property type="entry name" value="SAM-dependent_MTases_sf"/>
</dbReference>
<name>A0A0F4GG68_9PEZI</name>
<evidence type="ECO:0000313" key="14">
    <source>
        <dbReference type="Proteomes" id="UP000033647"/>
    </source>
</evidence>
<keyword evidence="6 13" id="KW-0489">Methyltransferase</keyword>
<protein>
    <recommendedName>
        <fullName evidence="4">protein-L-isoaspartate(D-aspartate) O-methyltransferase</fullName>
        <ecNumber evidence="4">2.1.1.77</ecNumber>
    </recommendedName>
    <alternativeName>
        <fullName evidence="10">L-isoaspartyl protein carboxyl methyltransferase</fullName>
    </alternativeName>
    <alternativeName>
        <fullName evidence="9">Protein-beta-aspartate methyltransferase</fullName>
    </alternativeName>
</protein>
<dbReference type="PANTHER" id="PTHR11579">
    <property type="entry name" value="PROTEIN-L-ISOASPARTATE O-METHYLTRANSFERASE"/>
    <property type="match status" value="1"/>
</dbReference>
<evidence type="ECO:0000256" key="11">
    <source>
        <dbReference type="ARBA" id="ARBA00035815"/>
    </source>
</evidence>
<dbReference type="Gene3D" id="3.40.50.150">
    <property type="entry name" value="Vaccinia Virus protein VP39"/>
    <property type="match status" value="1"/>
</dbReference>
<evidence type="ECO:0000256" key="2">
    <source>
        <dbReference type="ARBA" id="ARBA00005369"/>
    </source>
</evidence>